<dbReference type="Gene3D" id="3.20.100.30">
    <property type="entry name" value="VTC, catalytic tunnel domain"/>
    <property type="match status" value="1"/>
</dbReference>
<reference evidence="6" key="1">
    <citation type="submission" date="2019-09" db="EMBL/GenBank/DDBJ databases">
        <authorList>
            <person name="Needham M D."/>
        </authorList>
    </citation>
    <scope>NUCLEOTIDE SEQUENCE</scope>
</reference>
<dbReference type="AlphaFoldDB" id="A0A5E8CKI7"/>
<name>A0A5E8CKI7_9ZZZZ</name>
<evidence type="ECO:0000256" key="1">
    <source>
        <dbReference type="ARBA" id="ARBA00004127"/>
    </source>
</evidence>
<accession>A0A5E8CKI7</accession>
<dbReference type="InterPro" id="IPR018966">
    <property type="entry name" value="VTC_domain"/>
</dbReference>
<sequence length="320" mass="38966">MRNKELDKVLNEIDGIKRWNQLQNREFLIKKILELNEELDFISKYQEINKIEILTPLLKYFSFYLHPKPVHGIQQLTHQMKRSTLKIIIPKHNIIKVMLEILKHKKLYRVNWEDGNPYQVNKSIYFDNSKFKCYSHRIQKLDNSWVFRFREYEDIRKILMMEFKNHKKYTDSIKERDFISSKDIKNIINGSFKKTIIDYDLLQKHKLKPKILTSYKRFYFQEDENSNLRITMDLDIIGKKVIKYNQNGNFIFDDDQYSFEDAVIEIKFRDCKLEEIDWLQKLVNSDLIDKDISKAKYSKFISTIWYFFGQQNGLIKPKWQ</sequence>
<protein>
    <submittedName>
        <fullName evidence="6">VTC domain</fullName>
    </submittedName>
</protein>
<dbReference type="InterPro" id="IPR042267">
    <property type="entry name" value="VTC_sf"/>
</dbReference>
<dbReference type="InterPro" id="IPR051572">
    <property type="entry name" value="VTC_Complex_Subunit"/>
</dbReference>
<comment type="subcellular location">
    <subcellularLocation>
        <location evidence="1">Endomembrane system</location>
        <topology evidence="1">Multi-pass membrane protein</topology>
    </subcellularLocation>
</comment>
<feature type="domain" description="VTC" evidence="5">
    <location>
        <begin position="81"/>
        <end position="304"/>
    </location>
</feature>
<dbReference type="EMBL" id="CABVLZ010000010">
    <property type="protein sequence ID" value="VVU95751.1"/>
    <property type="molecule type" value="Genomic_DNA"/>
</dbReference>
<dbReference type="PANTHER" id="PTHR46140">
    <property type="entry name" value="VACUOLAR TRANSPORTER CHAPERONE 1-RELATED"/>
    <property type="match status" value="1"/>
</dbReference>
<keyword evidence="3" id="KW-1133">Transmembrane helix</keyword>
<dbReference type="Pfam" id="PF09359">
    <property type="entry name" value="VTC"/>
    <property type="match status" value="1"/>
</dbReference>
<dbReference type="PANTHER" id="PTHR46140:SF1">
    <property type="entry name" value="VACUOLAR TRANSPORTER CHAPERONE COMPLEX SUBUNIT 4-RELATED"/>
    <property type="match status" value="1"/>
</dbReference>
<proteinExistence type="predicted"/>
<organism evidence="6">
    <name type="scientific">seawater metagenome</name>
    <dbReference type="NCBI Taxonomy" id="1561972"/>
    <lineage>
        <taxon>unclassified sequences</taxon>
        <taxon>metagenomes</taxon>
        <taxon>ecological metagenomes</taxon>
    </lineage>
</organism>
<evidence type="ECO:0000256" key="2">
    <source>
        <dbReference type="ARBA" id="ARBA00022692"/>
    </source>
</evidence>
<evidence type="ECO:0000256" key="4">
    <source>
        <dbReference type="ARBA" id="ARBA00023136"/>
    </source>
</evidence>
<keyword evidence="2" id="KW-0812">Transmembrane</keyword>
<gene>
    <name evidence="6" type="ORF">CPAV1605_1507</name>
</gene>
<evidence type="ECO:0000259" key="5">
    <source>
        <dbReference type="Pfam" id="PF09359"/>
    </source>
</evidence>
<dbReference type="GO" id="GO:0006799">
    <property type="term" value="P:polyphosphate biosynthetic process"/>
    <property type="evidence" value="ECO:0007669"/>
    <property type="project" value="UniProtKB-ARBA"/>
</dbReference>
<evidence type="ECO:0000256" key="3">
    <source>
        <dbReference type="ARBA" id="ARBA00022989"/>
    </source>
</evidence>
<keyword evidence="4" id="KW-0472">Membrane</keyword>
<evidence type="ECO:0000313" key="6">
    <source>
        <dbReference type="EMBL" id="VVU95751.1"/>
    </source>
</evidence>
<dbReference type="GO" id="GO:0012505">
    <property type="term" value="C:endomembrane system"/>
    <property type="evidence" value="ECO:0007669"/>
    <property type="project" value="UniProtKB-SubCell"/>
</dbReference>